<dbReference type="CDD" id="cd06225">
    <property type="entry name" value="HAMP"/>
    <property type="match status" value="1"/>
</dbReference>
<dbReference type="SUPFAM" id="SSF158472">
    <property type="entry name" value="HAMP domain-like"/>
    <property type="match status" value="1"/>
</dbReference>
<evidence type="ECO:0000256" key="2">
    <source>
        <dbReference type="ARBA" id="ARBA00029447"/>
    </source>
</evidence>
<reference evidence="6" key="1">
    <citation type="submission" date="2017-02" db="EMBL/GenBank/DDBJ databases">
        <authorList>
            <person name="Varghese N."/>
            <person name="Submissions S."/>
        </authorList>
    </citation>
    <scope>NUCLEOTIDE SEQUENCE [LARGE SCALE GENOMIC DNA]</scope>
    <source>
        <strain evidence="6">DSM 22720</strain>
    </source>
</reference>
<organism evidence="5 6">
    <name type="scientific">Enterovibrio nigricans DSM 22720</name>
    <dbReference type="NCBI Taxonomy" id="1121868"/>
    <lineage>
        <taxon>Bacteria</taxon>
        <taxon>Pseudomonadati</taxon>
        <taxon>Pseudomonadota</taxon>
        <taxon>Gammaproteobacteria</taxon>
        <taxon>Vibrionales</taxon>
        <taxon>Vibrionaceae</taxon>
        <taxon>Enterovibrio</taxon>
    </lineage>
</organism>
<dbReference type="Proteomes" id="UP000190162">
    <property type="component" value="Unassembled WGS sequence"/>
</dbReference>
<keyword evidence="3" id="KW-1133">Transmembrane helix</keyword>
<dbReference type="Gene3D" id="6.10.340.10">
    <property type="match status" value="1"/>
</dbReference>
<dbReference type="EMBL" id="FUXU01000098">
    <property type="protein sequence ID" value="SKA68123.1"/>
    <property type="molecule type" value="Genomic_DNA"/>
</dbReference>
<dbReference type="RefSeq" id="WP_078754363.1">
    <property type="nucleotide sequence ID" value="NZ_FUXU01000098.1"/>
</dbReference>
<dbReference type="GO" id="GO:0006935">
    <property type="term" value="P:chemotaxis"/>
    <property type="evidence" value="ECO:0007669"/>
    <property type="project" value="UniProtKB-KW"/>
</dbReference>
<keyword evidence="3" id="KW-0812">Transmembrane</keyword>
<protein>
    <submittedName>
        <fullName evidence="5">HAMP domain-containing protein</fullName>
    </submittedName>
</protein>
<evidence type="ECO:0000256" key="1">
    <source>
        <dbReference type="ARBA" id="ARBA00022500"/>
    </source>
</evidence>
<keyword evidence="3" id="KW-0472">Membrane</keyword>
<feature type="domain" description="HAMP" evidence="4">
    <location>
        <begin position="212"/>
        <end position="264"/>
    </location>
</feature>
<sequence length="278" mass="30994">MSLKNISIRYQILIPIAMLVVATFSVLFFAKYEVESAIESVSNTARQAAADKDKVTKLADLAWAMRVEAIYGIYDEQRAKEMDANVAKLSREAMTITRELSQTVALRDLASRIETSVSEYSRYTQRQAKPTILSYFNQELEEVRYNAMVSEYRAKGADMMEDINALSLFINPLVEKDLKASDVEADQMIMTAGVAMSGAMIVAMLFGWWMSGVIVKPLLELQDVMRKLAGGDLNVKASDEGTNELSRLGRDANQTIGQLRSTVGTWLCCLIRLEDMAA</sequence>
<evidence type="ECO:0000259" key="4">
    <source>
        <dbReference type="PROSITE" id="PS50885"/>
    </source>
</evidence>
<dbReference type="Pfam" id="PF00672">
    <property type="entry name" value="HAMP"/>
    <property type="match status" value="1"/>
</dbReference>
<keyword evidence="1" id="KW-0145">Chemotaxis</keyword>
<dbReference type="InterPro" id="IPR051310">
    <property type="entry name" value="MCP_chemotaxis"/>
</dbReference>
<evidence type="ECO:0000313" key="6">
    <source>
        <dbReference type="Proteomes" id="UP000190162"/>
    </source>
</evidence>
<evidence type="ECO:0000256" key="3">
    <source>
        <dbReference type="SAM" id="Phobius"/>
    </source>
</evidence>
<proteinExistence type="inferred from homology"/>
<dbReference type="OrthoDB" id="5593683at2"/>
<feature type="transmembrane region" description="Helical" evidence="3">
    <location>
        <begin position="12"/>
        <end position="30"/>
    </location>
</feature>
<dbReference type="GO" id="GO:0007165">
    <property type="term" value="P:signal transduction"/>
    <property type="evidence" value="ECO:0007669"/>
    <property type="project" value="InterPro"/>
</dbReference>
<comment type="similarity">
    <text evidence="2">Belongs to the methyl-accepting chemotaxis (MCP) protein family.</text>
</comment>
<dbReference type="PANTHER" id="PTHR43531:SF11">
    <property type="entry name" value="METHYL-ACCEPTING CHEMOTAXIS PROTEIN 3"/>
    <property type="match status" value="1"/>
</dbReference>
<dbReference type="GO" id="GO:0005886">
    <property type="term" value="C:plasma membrane"/>
    <property type="evidence" value="ECO:0007669"/>
    <property type="project" value="TreeGrafter"/>
</dbReference>
<dbReference type="InterPro" id="IPR003660">
    <property type="entry name" value="HAMP_dom"/>
</dbReference>
<gene>
    <name evidence="5" type="ORF">SAMN02745132_04263</name>
</gene>
<name>A0A1T4VT33_9GAMM</name>
<keyword evidence="6" id="KW-1185">Reference proteome</keyword>
<feature type="transmembrane region" description="Helical" evidence="3">
    <location>
        <begin position="188"/>
        <end position="209"/>
    </location>
</feature>
<dbReference type="AlphaFoldDB" id="A0A1T4VT33"/>
<dbReference type="GO" id="GO:0004888">
    <property type="term" value="F:transmembrane signaling receptor activity"/>
    <property type="evidence" value="ECO:0007669"/>
    <property type="project" value="TreeGrafter"/>
</dbReference>
<evidence type="ECO:0000313" key="5">
    <source>
        <dbReference type="EMBL" id="SKA68123.1"/>
    </source>
</evidence>
<accession>A0A1T4VT33</accession>
<dbReference type="PANTHER" id="PTHR43531">
    <property type="entry name" value="PROTEIN ICFG"/>
    <property type="match status" value="1"/>
</dbReference>
<dbReference type="SMART" id="SM00304">
    <property type="entry name" value="HAMP"/>
    <property type="match status" value="1"/>
</dbReference>
<dbReference type="PROSITE" id="PS50885">
    <property type="entry name" value="HAMP"/>
    <property type="match status" value="1"/>
</dbReference>